<dbReference type="PANTHER" id="PTHR13523:SF2">
    <property type="entry name" value="COILED-COIL-HELIX-COILED-COIL-HELIX DOMAIN CONTAINING 2, ISOFORM A-RELATED"/>
    <property type="match status" value="1"/>
</dbReference>
<dbReference type="RefSeq" id="XP_052741456.1">
    <property type="nucleotide sequence ID" value="XM_052885496.1"/>
</dbReference>
<evidence type="ECO:0000256" key="1">
    <source>
        <dbReference type="SAM" id="MobiDB-lite"/>
    </source>
</evidence>
<feature type="compositionally biased region" description="Low complexity" evidence="1">
    <location>
        <begin position="1"/>
        <end position="16"/>
    </location>
</feature>
<evidence type="ECO:0000313" key="3">
    <source>
        <dbReference type="RefSeq" id="XP_052741456.1"/>
    </source>
</evidence>
<proteinExistence type="predicted"/>
<accession>A0ABM3LQW0</accession>
<gene>
    <name evidence="3" type="primary">LOC112044437</name>
</gene>
<sequence length="134" mass="14871">MPSRRPSSPSRSSSRSRYSRADQHAPAHPPQIVVTPMPRPSMFRDAASIAGGVTLGTTMGHLAGEAISSVFTGRRREQVVHSLPQDYRLGQEPNGPCAFEISQFLQCATNHENLQECEAFNEALRECKRRNRLP</sequence>
<dbReference type="InterPro" id="IPR055304">
    <property type="entry name" value="CHCHD2/10-like"/>
</dbReference>
<dbReference type="PROSITE" id="PS51808">
    <property type="entry name" value="CHCH"/>
    <property type="match status" value="1"/>
</dbReference>
<reference evidence="3" key="1">
    <citation type="submission" date="2025-08" db="UniProtKB">
        <authorList>
            <consortium name="RefSeq"/>
        </authorList>
    </citation>
    <scope>IDENTIFICATION</scope>
</reference>
<protein>
    <submittedName>
        <fullName evidence="3">Coiled-coil-helix-coiled-coil-helix domain-containing protein 10, mitochondrial-like</fullName>
    </submittedName>
</protein>
<dbReference type="PANTHER" id="PTHR13523">
    <property type="entry name" value="COILED-COIL-HELIX-COILED-COIL-HELIX DOMAIN CONTAINING 2/NUR77"/>
    <property type="match status" value="1"/>
</dbReference>
<dbReference type="GeneID" id="112044437"/>
<dbReference type="Proteomes" id="UP001652582">
    <property type="component" value="Chromosome 14"/>
</dbReference>
<keyword evidence="2" id="KW-1185">Reference proteome</keyword>
<feature type="region of interest" description="Disordered" evidence="1">
    <location>
        <begin position="1"/>
        <end position="38"/>
    </location>
</feature>
<organism evidence="2 3">
    <name type="scientific">Bicyclus anynana</name>
    <name type="common">Squinting bush brown butterfly</name>
    <dbReference type="NCBI Taxonomy" id="110368"/>
    <lineage>
        <taxon>Eukaryota</taxon>
        <taxon>Metazoa</taxon>
        <taxon>Ecdysozoa</taxon>
        <taxon>Arthropoda</taxon>
        <taxon>Hexapoda</taxon>
        <taxon>Insecta</taxon>
        <taxon>Pterygota</taxon>
        <taxon>Neoptera</taxon>
        <taxon>Endopterygota</taxon>
        <taxon>Lepidoptera</taxon>
        <taxon>Glossata</taxon>
        <taxon>Ditrysia</taxon>
        <taxon>Papilionoidea</taxon>
        <taxon>Nymphalidae</taxon>
        <taxon>Satyrinae</taxon>
        <taxon>Satyrini</taxon>
        <taxon>Mycalesina</taxon>
        <taxon>Bicyclus</taxon>
    </lineage>
</organism>
<name>A0ABM3LQW0_BICAN</name>
<evidence type="ECO:0000313" key="2">
    <source>
        <dbReference type="Proteomes" id="UP001652582"/>
    </source>
</evidence>